<dbReference type="InterPro" id="IPR036397">
    <property type="entry name" value="RNaseH_sf"/>
</dbReference>
<comment type="function">
    <text evidence="10">Endonuclease that specifically degrades the RNA of RNA-DNA hybrids.</text>
</comment>
<accession>A0A816ETX4</accession>
<evidence type="ECO:0000313" key="12">
    <source>
        <dbReference type="EMBL" id="CAF0793175.1"/>
    </source>
</evidence>
<dbReference type="FunFam" id="1.10.10.460:FF:000001">
    <property type="entry name" value="Ribonuclease"/>
    <property type="match status" value="1"/>
</dbReference>
<evidence type="ECO:0000256" key="10">
    <source>
        <dbReference type="RuleBase" id="RU003515"/>
    </source>
</evidence>
<comment type="catalytic activity">
    <reaction evidence="1 9 10">
        <text>Endonucleolytic cleavage to 5'-phosphomonoester.</text>
        <dbReference type="EC" id="3.1.26.4"/>
    </reaction>
</comment>
<comment type="similarity">
    <text evidence="3">Belongs to the RNase HII family. Eukaryotic subfamily.</text>
</comment>
<evidence type="ECO:0000256" key="5">
    <source>
        <dbReference type="ARBA" id="ARBA00022723"/>
    </source>
</evidence>
<dbReference type="AlphaFoldDB" id="A0A816ETX4"/>
<feature type="domain" description="RNase H type-2" evidence="11">
    <location>
        <begin position="32"/>
        <end position="256"/>
    </location>
</feature>
<dbReference type="PANTHER" id="PTHR10954">
    <property type="entry name" value="RIBONUCLEASE H2 SUBUNIT A"/>
    <property type="match status" value="1"/>
</dbReference>
<comment type="caution">
    <text evidence="13">The sequence shown here is derived from an EMBL/GenBank/DDBJ whole genome shotgun (WGS) entry which is preliminary data.</text>
</comment>
<comment type="cofactor">
    <cofactor evidence="2">
        <name>Mg(2+)</name>
        <dbReference type="ChEBI" id="CHEBI:18420"/>
    </cofactor>
</comment>
<dbReference type="InterPro" id="IPR004649">
    <property type="entry name" value="RNase_H2_suA"/>
</dbReference>
<organism evidence="13 14">
    <name type="scientific">Adineta ricciae</name>
    <name type="common">Rotifer</name>
    <dbReference type="NCBI Taxonomy" id="249248"/>
    <lineage>
        <taxon>Eukaryota</taxon>
        <taxon>Metazoa</taxon>
        <taxon>Spiralia</taxon>
        <taxon>Gnathifera</taxon>
        <taxon>Rotifera</taxon>
        <taxon>Eurotatoria</taxon>
        <taxon>Bdelloidea</taxon>
        <taxon>Adinetida</taxon>
        <taxon>Adinetidae</taxon>
        <taxon>Adineta</taxon>
    </lineage>
</organism>
<dbReference type="Pfam" id="PF01351">
    <property type="entry name" value="RNase_HII"/>
    <property type="match status" value="1"/>
</dbReference>
<evidence type="ECO:0000256" key="7">
    <source>
        <dbReference type="ARBA" id="ARBA00022801"/>
    </source>
</evidence>
<keyword evidence="7 9" id="KW-0378">Hydrolase</keyword>
<comment type="cofactor">
    <cofactor evidence="9">
        <name>Mn(2+)</name>
        <dbReference type="ChEBI" id="CHEBI:29035"/>
    </cofactor>
    <cofactor evidence="9">
        <name>Mg(2+)</name>
        <dbReference type="ChEBI" id="CHEBI:18420"/>
    </cofactor>
    <text evidence="9">Manganese or magnesium. Binds 1 divalent metal ion per monomer in the absence of substrate. May bind a second metal ion after substrate binding.</text>
</comment>
<comment type="function">
    <text evidence="8">Catalytic subunit of RNase HII, an endonuclease that specifically degrades the RNA of RNA:DNA hybrids. Participates in DNA replication, possibly by mediating the removal of lagging-strand Okazaki fragment RNA primers during DNA replication. Mediates the excision of single ribonucleotides from DNA:RNA duplexes.</text>
</comment>
<dbReference type="Proteomes" id="UP000663852">
    <property type="component" value="Unassembled WGS sequence"/>
</dbReference>
<feature type="binding site" evidence="9">
    <location>
        <position position="39"/>
    </location>
    <ligand>
        <name>a divalent metal cation</name>
        <dbReference type="ChEBI" id="CHEBI:60240"/>
    </ligand>
</feature>
<evidence type="ECO:0000256" key="6">
    <source>
        <dbReference type="ARBA" id="ARBA00022759"/>
    </source>
</evidence>
<keyword evidence="6 9" id="KW-0255">Endonuclease</keyword>
<dbReference type="SUPFAM" id="SSF53098">
    <property type="entry name" value="Ribonuclease H-like"/>
    <property type="match status" value="1"/>
</dbReference>
<dbReference type="InterPro" id="IPR023160">
    <property type="entry name" value="RNase_HII_hlx-loop-hlx_cap_dom"/>
</dbReference>
<dbReference type="GO" id="GO:0046872">
    <property type="term" value="F:metal ion binding"/>
    <property type="evidence" value="ECO:0007669"/>
    <property type="project" value="UniProtKB-KW"/>
</dbReference>
<dbReference type="PANTHER" id="PTHR10954:SF7">
    <property type="entry name" value="RIBONUCLEASE H2 SUBUNIT A"/>
    <property type="match status" value="1"/>
</dbReference>
<evidence type="ECO:0000256" key="1">
    <source>
        <dbReference type="ARBA" id="ARBA00000077"/>
    </source>
</evidence>
<dbReference type="Gene3D" id="3.30.420.10">
    <property type="entry name" value="Ribonuclease H-like superfamily/Ribonuclease H"/>
    <property type="match status" value="1"/>
</dbReference>
<keyword evidence="4 9" id="KW-0540">Nuclease</keyword>
<evidence type="ECO:0000259" key="11">
    <source>
        <dbReference type="PROSITE" id="PS51975"/>
    </source>
</evidence>
<dbReference type="EMBL" id="CAJNOJ010000012">
    <property type="protein sequence ID" value="CAF0793175.1"/>
    <property type="molecule type" value="Genomic_DNA"/>
</dbReference>
<dbReference type="Gene3D" id="1.10.10.460">
    <property type="entry name" value="Ribonuclease hii. Domain 2"/>
    <property type="match status" value="1"/>
</dbReference>
<name>A0A816ETX4_ADIRI</name>
<dbReference type="InterPro" id="IPR001352">
    <property type="entry name" value="RNase_HII/HIII"/>
</dbReference>
<keyword evidence="5 9" id="KW-0479">Metal-binding</keyword>
<dbReference type="FunFam" id="3.30.420.10:FF:000016">
    <property type="entry name" value="Ribonuclease"/>
    <property type="match status" value="1"/>
</dbReference>
<dbReference type="OrthoDB" id="7462577at2759"/>
<evidence type="ECO:0000313" key="13">
    <source>
        <dbReference type="EMBL" id="CAF1653792.1"/>
    </source>
</evidence>
<dbReference type="GO" id="GO:0004523">
    <property type="term" value="F:RNA-DNA hybrid ribonuclease activity"/>
    <property type="evidence" value="ECO:0007669"/>
    <property type="project" value="UniProtKB-UniRule"/>
</dbReference>
<evidence type="ECO:0000256" key="8">
    <source>
        <dbReference type="ARBA" id="ARBA00024981"/>
    </source>
</evidence>
<dbReference type="PROSITE" id="PS51975">
    <property type="entry name" value="RNASE_H_2"/>
    <property type="match status" value="1"/>
</dbReference>
<reference evidence="13" key="1">
    <citation type="submission" date="2021-02" db="EMBL/GenBank/DDBJ databases">
        <authorList>
            <person name="Nowell W R."/>
        </authorList>
    </citation>
    <scope>NUCLEOTIDE SEQUENCE</scope>
</reference>
<dbReference type="GO" id="GO:0006298">
    <property type="term" value="P:mismatch repair"/>
    <property type="evidence" value="ECO:0007669"/>
    <property type="project" value="TreeGrafter"/>
</dbReference>
<evidence type="ECO:0000256" key="4">
    <source>
        <dbReference type="ARBA" id="ARBA00022722"/>
    </source>
</evidence>
<dbReference type="GO" id="GO:0043137">
    <property type="term" value="P:DNA replication, removal of RNA primer"/>
    <property type="evidence" value="ECO:0007669"/>
    <property type="project" value="TreeGrafter"/>
</dbReference>
<dbReference type="CDD" id="cd07181">
    <property type="entry name" value="RNase_HII_eukaryota_like"/>
    <property type="match status" value="1"/>
</dbReference>
<dbReference type="EMBL" id="CAJNOR010010435">
    <property type="protein sequence ID" value="CAF1653792.1"/>
    <property type="molecule type" value="Genomic_DNA"/>
</dbReference>
<keyword evidence="14" id="KW-1185">Reference proteome</keyword>
<gene>
    <name evidence="12" type="ORF">EDS130_LOCUS4451</name>
    <name evidence="13" type="ORF">XAT740_LOCUS55517</name>
</gene>
<dbReference type="EC" id="3.1.26.4" evidence="10"/>
<dbReference type="Proteomes" id="UP000663828">
    <property type="component" value="Unassembled WGS sequence"/>
</dbReference>
<evidence type="ECO:0000256" key="3">
    <source>
        <dbReference type="ARBA" id="ARBA00007058"/>
    </source>
</evidence>
<evidence type="ECO:0000256" key="9">
    <source>
        <dbReference type="PROSITE-ProRule" id="PRU01319"/>
    </source>
</evidence>
<feature type="binding site" evidence="9">
    <location>
        <position position="146"/>
    </location>
    <ligand>
        <name>a divalent metal cation</name>
        <dbReference type="ChEBI" id="CHEBI:60240"/>
    </ligand>
</feature>
<protein>
    <recommendedName>
        <fullName evidence="10">Ribonuclease</fullName>
        <ecNumber evidence="10">3.1.26.4</ecNumber>
    </recommendedName>
</protein>
<evidence type="ECO:0000313" key="14">
    <source>
        <dbReference type="Proteomes" id="UP000663828"/>
    </source>
</evidence>
<dbReference type="GO" id="GO:0032299">
    <property type="term" value="C:ribonuclease H2 complex"/>
    <property type="evidence" value="ECO:0007669"/>
    <property type="project" value="TreeGrafter"/>
</dbReference>
<dbReference type="InterPro" id="IPR024567">
    <property type="entry name" value="RNase_HII/HIII_dom"/>
</dbReference>
<feature type="binding site" evidence="9">
    <location>
        <position position="38"/>
    </location>
    <ligand>
        <name>a divalent metal cation</name>
        <dbReference type="ChEBI" id="CHEBI:60240"/>
    </ligand>
</feature>
<evidence type="ECO:0000256" key="2">
    <source>
        <dbReference type="ARBA" id="ARBA00001946"/>
    </source>
</evidence>
<dbReference type="NCBIfam" id="TIGR00729">
    <property type="entry name" value="ribonuclease HII"/>
    <property type="match status" value="1"/>
</dbReference>
<sequence length="330" mass="37467">MDISEFEKNSLANIIFRSSYVADDEKKNSNRSFVLGIDEAGRGPVLGPMVYSAFFCDEDHLSVLNDLGCADSKQLTEERRSAIFAEYDNHKTYLGFILKVLSPHMISTCMLRREKYNLNDMSHDAAMELIQLVLDQSINVKQVFVDTVGDPDKYANKIRARFPKLKVTVSKKADSLYPVVSASSICAKVVRDQIVQTWKIKEFDEEKQAMQFGSGYPGDPQTKRFLTEALDEIFGFPKFVRFSWSTASTIIENRCVKVTWDDDEDENVNTSTAKKRKSEVVENTTTTATTKTLFSYFAQKSTKKNETTTRRTSGSHYFRSACLKPAVFPM</sequence>
<dbReference type="GO" id="GO:0003723">
    <property type="term" value="F:RNA binding"/>
    <property type="evidence" value="ECO:0007669"/>
    <property type="project" value="UniProtKB-UniRule"/>
</dbReference>
<proteinExistence type="inferred from homology"/>
<dbReference type="InterPro" id="IPR012337">
    <property type="entry name" value="RNaseH-like_sf"/>
</dbReference>